<protein>
    <submittedName>
        <fullName evidence="2">Uncharacterized protein</fullName>
    </submittedName>
</protein>
<feature type="transmembrane region" description="Helical" evidence="1">
    <location>
        <begin position="70"/>
        <end position="87"/>
    </location>
</feature>
<organism evidence="2 3">
    <name type="scientific">Trichogramma kaykai</name>
    <dbReference type="NCBI Taxonomy" id="54128"/>
    <lineage>
        <taxon>Eukaryota</taxon>
        <taxon>Metazoa</taxon>
        <taxon>Ecdysozoa</taxon>
        <taxon>Arthropoda</taxon>
        <taxon>Hexapoda</taxon>
        <taxon>Insecta</taxon>
        <taxon>Pterygota</taxon>
        <taxon>Neoptera</taxon>
        <taxon>Endopterygota</taxon>
        <taxon>Hymenoptera</taxon>
        <taxon>Apocrita</taxon>
        <taxon>Proctotrupomorpha</taxon>
        <taxon>Chalcidoidea</taxon>
        <taxon>Trichogrammatidae</taxon>
        <taxon>Trichogramma</taxon>
    </lineage>
</organism>
<evidence type="ECO:0000256" key="1">
    <source>
        <dbReference type="SAM" id="Phobius"/>
    </source>
</evidence>
<comment type="caution">
    <text evidence="2">The sequence shown here is derived from an EMBL/GenBank/DDBJ whole genome shotgun (WGS) entry which is preliminary data.</text>
</comment>
<keyword evidence="1" id="KW-1133">Transmembrane helix</keyword>
<accession>A0ABD2X354</accession>
<reference evidence="2 3" key="1">
    <citation type="journal article" date="2024" name="bioRxiv">
        <title>A reference genome for Trichogramma kaykai: A tiny desert-dwelling parasitoid wasp with competing sex-ratio distorters.</title>
        <authorList>
            <person name="Culotta J."/>
            <person name="Lindsey A.R."/>
        </authorList>
    </citation>
    <scope>NUCLEOTIDE SEQUENCE [LARGE SCALE GENOMIC DNA]</scope>
    <source>
        <strain evidence="2 3">KSX58</strain>
    </source>
</reference>
<dbReference type="EMBL" id="JBJJXI010000055">
    <property type="protein sequence ID" value="KAL3399714.1"/>
    <property type="molecule type" value="Genomic_DNA"/>
</dbReference>
<proteinExistence type="predicted"/>
<keyword evidence="1" id="KW-0472">Membrane</keyword>
<keyword evidence="1" id="KW-0812">Transmembrane</keyword>
<dbReference type="AlphaFoldDB" id="A0ABD2X354"/>
<gene>
    <name evidence="2" type="ORF">TKK_006963</name>
</gene>
<evidence type="ECO:0000313" key="3">
    <source>
        <dbReference type="Proteomes" id="UP001627154"/>
    </source>
</evidence>
<keyword evidence="3" id="KW-1185">Reference proteome</keyword>
<evidence type="ECO:0000313" key="2">
    <source>
        <dbReference type="EMBL" id="KAL3399714.1"/>
    </source>
</evidence>
<sequence length="100" mass="11373">MKSRGQRSCARKYVPERGCAMSIVSAGRHESDSDRAAARQRQHSRLALLLRVVSSDCIVFLRTYSDRNDACLLVYAYLFVISIARHLRITCLARRDLSIT</sequence>
<dbReference type="Proteomes" id="UP001627154">
    <property type="component" value="Unassembled WGS sequence"/>
</dbReference>
<name>A0ABD2X354_9HYME</name>